<name>A0AAD9QW36_ACRCE</name>
<dbReference type="InterPro" id="IPR036514">
    <property type="entry name" value="SGNH_hydro_sf"/>
</dbReference>
<dbReference type="InterPro" id="IPR051532">
    <property type="entry name" value="Ester_Hydrolysis_Enzymes"/>
</dbReference>
<reference evidence="2" key="2">
    <citation type="journal article" date="2023" name="Science">
        <title>Genomic signatures of disease resistance in endangered staghorn corals.</title>
        <authorList>
            <person name="Vollmer S.V."/>
            <person name="Selwyn J.D."/>
            <person name="Despard B.A."/>
            <person name="Roesel C.L."/>
        </authorList>
    </citation>
    <scope>NUCLEOTIDE SEQUENCE</scope>
    <source>
        <strain evidence="2">K2</strain>
    </source>
</reference>
<keyword evidence="3" id="KW-1185">Reference proteome</keyword>
<dbReference type="Pfam" id="PF13472">
    <property type="entry name" value="Lipase_GDSL_2"/>
    <property type="match status" value="1"/>
</dbReference>
<evidence type="ECO:0000259" key="1">
    <source>
        <dbReference type="Pfam" id="PF13472"/>
    </source>
</evidence>
<dbReference type="CDD" id="cd00229">
    <property type="entry name" value="SGNH_hydrolase"/>
    <property type="match status" value="1"/>
</dbReference>
<reference evidence="2" key="1">
    <citation type="journal article" date="2023" name="G3 (Bethesda)">
        <title>Whole genome assembly and annotation of the endangered Caribbean coral Acropora cervicornis.</title>
        <authorList>
            <person name="Selwyn J.D."/>
            <person name="Vollmer S.V."/>
        </authorList>
    </citation>
    <scope>NUCLEOTIDE SEQUENCE</scope>
    <source>
        <strain evidence="2">K2</strain>
    </source>
</reference>
<dbReference type="Gene3D" id="3.40.50.1110">
    <property type="entry name" value="SGNH hydrolase"/>
    <property type="match status" value="1"/>
</dbReference>
<accession>A0AAD9QW36</accession>
<dbReference type="Proteomes" id="UP001249851">
    <property type="component" value="Unassembled WGS sequence"/>
</dbReference>
<organism evidence="2 3">
    <name type="scientific">Acropora cervicornis</name>
    <name type="common">Staghorn coral</name>
    <dbReference type="NCBI Taxonomy" id="6130"/>
    <lineage>
        <taxon>Eukaryota</taxon>
        <taxon>Metazoa</taxon>
        <taxon>Cnidaria</taxon>
        <taxon>Anthozoa</taxon>
        <taxon>Hexacorallia</taxon>
        <taxon>Scleractinia</taxon>
        <taxon>Astrocoeniina</taxon>
        <taxon>Acroporidae</taxon>
        <taxon>Acropora</taxon>
    </lineage>
</organism>
<comment type="caution">
    <text evidence="2">The sequence shown here is derived from an EMBL/GenBank/DDBJ whole genome shotgun (WGS) entry which is preliminary data.</text>
</comment>
<proteinExistence type="predicted"/>
<dbReference type="GO" id="GO:0004622">
    <property type="term" value="F:phosphatidylcholine lysophospholipase activity"/>
    <property type="evidence" value="ECO:0007669"/>
    <property type="project" value="TreeGrafter"/>
</dbReference>
<dbReference type="SUPFAM" id="SSF52266">
    <property type="entry name" value="SGNH hydrolase"/>
    <property type="match status" value="1"/>
</dbReference>
<feature type="domain" description="SGNH hydrolase-type esterase" evidence="1">
    <location>
        <begin position="6"/>
        <end position="184"/>
    </location>
</feature>
<evidence type="ECO:0000313" key="2">
    <source>
        <dbReference type="EMBL" id="KAK2568146.1"/>
    </source>
</evidence>
<gene>
    <name evidence="2" type="ORF">P5673_007131</name>
</gene>
<dbReference type="EMBL" id="JARQWQ010000012">
    <property type="protein sequence ID" value="KAK2568146.1"/>
    <property type="molecule type" value="Genomic_DNA"/>
</dbReference>
<dbReference type="PANTHER" id="PTHR30383">
    <property type="entry name" value="THIOESTERASE 1/PROTEASE 1/LYSOPHOSPHOLIPASE L1"/>
    <property type="match status" value="1"/>
</dbReference>
<sequence length="203" mass="22987">MVRILALGDSLTEGWCYFGTTFHPYSSKLQILLQSLPVSKPFRSGVSGETTEGMQARLPRVLDEDGPFDLAIILGGTNDLGGSLDNNADSLFERLKSLHEVILKKCPLSVAITIPESGFDERYPALREKRSKVNQLLKDYVQANGDRMILCDLSVKLPHNSLSEEDRRRFWHDGLHFSPDGYDRMAEVIFEDIKQYFVNFDES</sequence>
<evidence type="ECO:0000313" key="3">
    <source>
        <dbReference type="Proteomes" id="UP001249851"/>
    </source>
</evidence>
<dbReference type="AlphaFoldDB" id="A0AAD9QW36"/>
<dbReference type="PANTHER" id="PTHR30383:SF5">
    <property type="entry name" value="SGNH HYDROLASE-TYPE ESTERASE DOMAIN-CONTAINING PROTEIN"/>
    <property type="match status" value="1"/>
</dbReference>
<dbReference type="InterPro" id="IPR013830">
    <property type="entry name" value="SGNH_hydro"/>
</dbReference>
<protein>
    <recommendedName>
        <fullName evidence="1">SGNH hydrolase-type esterase domain-containing protein</fullName>
    </recommendedName>
</protein>